<dbReference type="PANTHER" id="PTHR23402:SF1">
    <property type="entry name" value="PYROGLUTAMYL-PEPTIDASE I"/>
    <property type="match status" value="1"/>
</dbReference>
<dbReference type="InterPro" id="IPR000816">
    <property type="entry name" value="Peptidase_C15"/>
</dbReference>
<dbReference type="EC" id="3.4.19.3" evidence="6"/>
<evidence type="ECO:0000256" key="1">
    <source>
        <dbReference type="ARBA" id="ARBA00006641"/>
    </source>
</evidence>
<evidence type="ECO:0000313" key="7">
    <source>
        <dbReference type="Proteomes" id="UP000596742"/>
    </source>
</evidence>
<dbReference type="PRINTS" id="PR00706">
    <property type="entry name" value="PYROGLUPTASE"/>
</dbReference>
<name>A0A8B6ERU5_MYTGA</name>
<evidence type="ECO:0000313" key="6">
    <source>
        <dbReference type="EMBL" id="VDI37983.1"/>
    </source>
</evidence>
<dbReference type="CDD" id="cd00501">
    <property type="entry name" value="Peptidase_C15"/>
    <property type="match status" value="1"/>
</dbReference>
<dbReference type="GO" id="GO:0016920">
    <property type="term" value="F:pyroglutamyl-peptidase activity"/>
    <property type="evidence" value="ECO:0007669"/>
    <property type="project" value="UniProtKB-EC"/>
</dbReference>
<dbReference type="AlphaFoldDB" id="A0A8B6ERU5"/>
<dbReference type="PIRSF" id="PIRSF015592">
    <property type="entry name" value="Prld-crbxl_pptds"/>
    <property type="match status" value="1"/>
</dbReference>
<dbReference type="Proteomes" id="UP000596742">
    <property type="component" value="Unassembled WGS sequence"/>
</dbReference>
<dbReference type="EMBL" id="UYJE01005524">
    <property type="protein sequence ID" value="VDI37983.1"/>
    <property type="molecule type" value="Genomic_DNA"/>
</dbReference>
<reference evidence="6" key="1">
    <citation type="submission" date="2018-11" db="EMBL/GenBank/DDBJ databases">
        <authorList>
            <person name="Alioto T."/>
            <person name="Alioto T."/>
        </authorList>
    </citation>
    <scope>NUCLEOTIDE SEQUENCE</scope>
</reference>
<evidence type="ECO:0000256" key="2">
    <source>
        <dbReference type="ARBA" id="ARBA00022490"/>
    </source>
</evidence>
<dbReference type="InterPro" id="IPR016125">
    <property type="entry name" value="Peptidase_C15-like"/>
</dbReference>
<dbReference type="PANTHER" id="PTHR23402">
    <property type="entry name" value="PROTEASE FAMILY C15 PYROGLUTAMYL-PEPTIDASE I-RELATED"/>
    <property type="match status" value="1"/>
</dbReference>
<dbReference type="Pfam" id="PF01470">
    <property type="entry name" value="Peptidase_C15"/>
    <property type="match status" value="1"/>
</dbReference>
<keyword evidence="5" id="KW-0788">Thiol protease</keyword>
<evidence type="ECO:0000256" key="5">
    <source>
        <dbReference type="ARBA" id="ARBA00022807"/>
    </source>
</evidence>
<evidence type="ECO:0000256" key="3">
    <source>
        <dbReference type="ARBA" id="ARBA00022670"/>
    </source>
</evidence>
<dbReference type="GO" id="GO:0005829">
    <property type="term" value="C:cytosol"/>
    <property type="evidence" value="ECO:0007669"/>
    <property type="project" value="InterPro"/>
</dbReference>
<comment type="similarity">
    <text evidence="1">Belongs to the peptidase C15 family.</text>
</comment>
<gene>
    <name evidence="6" type="ORF">MGAL_10B003549</name>
</gene>
<dbReference type="OrthoDB" id="407146at2759"/>
<dbReference type="SUPFAM" id="SSF53182">
    <property type="entry name" value="Pyrrolidone carboxyl peptidase (pyroglutamate aminopeptidase)"/>
    <property type="match status" value="1"/>
</dbReference>
<dbReference type="FunFam" id="3.40.630.20:FF:000008">
    <property type="entry name" value="Pyroglutamyl-peptidase 1"/>
    <property type="match status" value="1"/>
</dbReference>
<dbReference type="InterPro" id="IPR036440">
    <property type="entry name" value="Peptidase_C15-like_sf"/>
</dbReference>
<sequence length="197" mass="21636">MSDEEKKKTVLVTGFGPFGEHTVNASWVAVQELGQKTIPGVIIEIQEIPVVYETVKKQVPQLWEDLNPELVIHVGVSKEANAITLEQQAHNEGYKRLDVLKTCPSNNCCVEGAEECLVSSINMEKVCSDVNGSGLKVKAVVSHDPGRYLCDFSYFVSLHIDRSKSAFVHVPPLGKPYTGLELADGLEQVILSMLSQI</sequence>
<protein>
    <submittedName>
        <fullName evidence="6">Pyroglutamyl-peptidase</fullName>
        <ecNumber evidence="6">3.4.19.3</ecNumber>
    </submittedName>
</protein>
<dbReference type="Gene3D" id="3.40.630.20">
    <property type="entry name" value="Peptidase C15, pyroglutamyl peptidase I-like"/>
    <property type="match status" value="1"/>
</dbReference>
<comment type="caution">
    <text evidence="6">The sequence shown here is derived from an EMBL/GenBank/DDBJ whole genome shotgun (WGS) entry which is preliminary data.</text>
</comment>
<keyword evidence="3" id="KW-0645">Protease</keyword>
<evidence type="ECO:0000256" key="4">
    <source>
        <dbReference type="ARBA" id="ARBA00022801"/>
    </source>
</evidence>
<accession>A0A8B6ERU5</accession>
<dbReference type="GO" id="GO:0006508">
    <property type="term" value="P:proteolysis"/>
    <property type="evidence" value="ECO:0007669"/>
    <property type="project" value="UniProtKB-KW"/>
</dbReference>
<proteinExistence type="inferred from homology"/>
<keyword evidence="4 6" id="KW-0378">Hydrolase</keyword>
<keyword evidence="7" id="KW-1185">Reference proteome</keyword>
<organism evidence="6 7">
    <name type="scientific">Mytilus galloprovincialis</name>
    <name type="common">Mediterranean mussel</name>
    <dbReference type="NCBI Taxonomy" id="29158"/>
    <lineage>
        <taxon>Eukaryota</taxon>
        <taxon>Metazoa</taxon>
        <taxon>Spiralia</taxon>
        <taxon>Lophotrochozoa</taxon>
        <taxon>Mollusca</taxon>
        <taxon>Bivalvia</taxon>
        <taxon>Autobranchia</taxon>
        <taxon>Pteriomorphia</taxon>
        <taxon>Mytilida</taxon>
        <taxon>Mytiloidea</taxon>
        <taxon>Mytilidae</taxon>
        <taxon>Mytilinae</taxon>
        <taxon>Mytilus</taxon>
    </lineage>
</organism>
<keyword evidence="2" id="KW-0963">Cytoplasm</keyword>